<dbReference type="InterPro" id="IPR036890">
    <property type="entry name" value="HATPase_C_sf"/>
</dbReference>
<feature type="transmembrane region" description="Helical" evidence="10">
    <location>
        <begin position="82"/>
        <end position="100"/>
    </location>
</feature>
<feature type="region of interest" description="Disordered" evidence="9">
    <location>
        <begin position="466"/>
        <end position="503"/>
    </location>
</feature>
<evidence type="ECO:0000256" key="8">
    <source>
        <dbReference type="ARBA" id="ARBA00023012"/>
    </source>
</evidence>
<name>A0ABP7EEC5_9ACTN</name>
<feature type="transmembrane region" description="Helical" evidence="10">
    <location>
        <begin position="112"/>
        <end position="129"/>
    </location>
</feature>
<dbReference type="Pfam" id="PF07730">
    <property type="entry name" value="HisKA_3"/>
    <property type="match status" value="1"/>
</dbReference>
<proteinExistence type="predicted"/>
<evidence type="ECO:0000256" key="6">
    <source>
        <dbReference type="ARBA" id="ARBA00022777"/>
    </source>
</evidence>
<feature type="transmembrane region" description="Helical" evidence="10">
    <location>
        <begin position="171"/>
        <end position="192"/>
    </location>
</feature>
<organism evidence="13 14">
    <name type="scientific">Nonomuraea antimicrobica</name>
    <dbReference type="NCBI Taxonomy" id="561173"/>
    <lineage>
        <taxon>Bacteria</taxon>
        <taxon>Bacillati</taxon>
        <taxon>Actinomycetota</taxon>
        <taxon>Actinomycetes</taxon>
        <taxon>Streptosporangiales</taxon>
        <taxon>Streptosporangiaceae</taxon>
        <taxon>Nonomuraea</taxon>
    </lineage>
</organism>
<feature type="transmembrane region" description="Helical" evidence="10">
    <location>
        <begin position="141"/>
        <end position="159"/>
    </location>
</feature>
<dbReference type="InterPro" id="IPR003594">
    <property type="entry name" value="HATPase_dom"/>
</dbReference>
<keyword evidence="8" id="KW-0902">Two-component regulatory system</keyword>
<keyword evidence="10" id="KW-0472">Membrane</keyword>
<evidence type="ECO:0000256" key="9">
    <source>
        <dbReference type="SAM" id="MobiDB-lite"/>
    </source>
</evidence>
<sequence>MLVSALAAAAFLVAGVVAWRSRSGRRLGPLLVAEGVLWTLYQLPLPVPREVLAVTVGAWPALLAHLVMAFPTGTLGSRMPRVVVAQGYVCVVVMGVRHVAGREAAEVIGDVGTPALVLVGAAVIAMQVLRLRNSSVARRRMLTPVLVAAVVATALFVVWKPLMVTGGSAPVLALSARAAFAAVPLAILWSLLRRRMDRGGVAGLVVRLNSEPHPATLQTALAETLHDPTLRVGYWVQESKGYLDVEGSPLCAGPDQVVTKVDRDGPLAVLAHDPALLEDPELIQAACAAASLALENERLTADLRARLRQLADSRAHLVRAAEAERRRLERDLHDGVQQRLLAIPLTLSLAEAALASRPERVGPLIGEARDTALAALDEVRALAQGIHPPILTERGLVGAVCELAAVAPVPVAVSSDVSGDLPAEVETTAYYVVAEALANLAKHAAADRASVSISRASGWLSVEISDNGRGAADPERGSGLRGLTGRVETNGGSLHVHSPPGQGTRIEAMLPCA</sequence>
<feature type="domain" description="Signal transduction histidine kinase subgroup 3 dimerisation and phosphoacceptor" evidence="12">
    <location>
        <begin position="324"/>
        <end position="389"/>
    </location>
</feature>
<dbReference type="Proteomes" id="UP001500902">
    <property type="component" value="Unassembled WGS sequence"/>
</dbReference>
<reference evidence="14" key="1">
    <citation type="journal article" date="2019" name="Int. J. Syst. Evol. Microbiol.">
        <title>The Global Catalogue of Microorganisms (GCM) 10K type strain sequencing project: providing services to taxonomists for standard genome sequencing and annotation.</title>
        <authorList>
            <consortium name="The Broad Institute Genomics Platform"/>
            <consortium name="The Broad Institute Genome Sequencing Center for Infectious Disease"/>
            <person name="Wu L."/>
            <person name="Ma J."/>
        </authorList>
    </citation>
    <scope>NUCLEOTIDE SEQUENCE [LARGE SCALE GENOMIC DNA]</scope>
    <source>
        <strain evidence="14">JCM 16904</strain>
    </source>
</reference>
<dbReference type="EMBL" id="BAAAZP010000237">
    <property type="protein sequence ID" value="GAA3717359.1"/>
    <property type="molecule type" value="Genomic_DNA"/>
</dbReference>
<keyword evidence="6" id="KW-0418">Kinase</keyword>
<protein>
    <recommendedName>
        <fullName evidence="2">histidine kinase</fullName>
        <ecNumber evidence="2">2.7.13.3</ecNumber>
    </recommendedName>
</protein>
<dbReference type="SUPFAM" id="SSF55874">
    <property type="entry name" value="ATPase domain of HSP90 chaperone/DNA topoisomerase II/histidine kinase"/>
    <property type="match status" value="1"/>
</dbReference>
<dbReference type="InterPro" id="IPR050482">
    <property type="entry name" value="Sensor_HK_TwoCompSys"/>
</dbReference>
<gene>
    <name evidence="13" type="ORF">GCM10022224_098810</name>
</gene>
<dbReference type="Gene3D" id="1.20.5.1930">
    <property type="match status" value="1"/>
</dbReference>
<dbReference type="PANTHER" id="PTHR24421:SF10">
    <property type="entry name" value="NITRATE_NITRITE SENSOR PROTEIN NARQ"/>
    <property type="match status" value="1"/>
</dbReference>
<dbReference type="RefSeq" id="WP_344896188.1">
    <property type="nucleotide sequence ID" value="NZ_BAAAZP010000237.1"/>
</dbReference>
<evidence type="ECO:0000313" key="13">
    <source>
        <dbReference type="EMBL" id="GAA3717359.1"/>
    </source>
</evidence>
<evidence type="ECO:0000259" key="12">
    <source>
        <dbReference type="Pfam" id="PF07730"/>
    </source>
</evidence>
<keyword evidence="14" id="KW-1185">Reference proteome</keyword>
<dbReference type="Pfam" id="PF02518">
    <property type="entry name" value="HATPase_c"/>
    <property type="match status" value="1"/>
</dbReference>
<evidence type="ECO:0000256" key="2">
    <source>
        <dbReference type="ARBA" id="ARBA00012438"/>
    </source>
</evidence>
<accession>A0ABP7EEC5</accession>
<comment type="caution">
    <text evidence="13">The sequence shown here is derived from an EMBL/GenBank/DDBJ whole genome shotgun (WGS) entry which is preliminary data.</text>
</comment>
<feature type="domain" description="Histidine kinase/HSP90-like ATPase" evidence="11">
    <location>
        <begin position="426"/>
        <end position="511"/>
    </location>
</feature>
<keyword evidence="10" id="KW-0812">Transmembrane</keyword>
<keyword evidence="4" id="KW-0808">Transferase</keyword>
<keyword evidence="3" id="KW-0597">Phosphoprotein</keyword>
<keyword evidence="5" id="KW-0547">Nucleotide-binding</keyword>
<evidence type="ECO:0000256" key="1">
    <source>
        <dbReference type="ARBA" id="ARBA00000085"/>
    </source>
</evidence>
<dbReference type="Gene3D" id="3.30.565.10">
    <property type="entry name" value="Histidine kinase-like ATPase, C-terminal domain"/>
    <property type="match status" value="1"/>
</dbReference>
<evidence type="ECO:0000256" key="7">
    <source>
        <dbReference type="ARBA" id="ARBA00022840"/>
    </source>
</evidence>
<dbReference type="CDD" id="cd16917">
    <property type="entry name" value="HATPase_UhpB-NarQ-NarX-like"/>
    <property type="match status" value="1"/>
</dbReference>
<evidence type="ECO:0000259" key="11">
    <source>
        <dbReference type="Pfam" id="PF02518"/>
    </source>
</evidence>
<dbReference type="InterPro" id="IPR011712">
    <property type="entry name" value="Sig_transdc_His_kin_sub3_dim/P"/>
</dbReference>
<dbReference type="EC" id="2.7.13.3" evidence="2"/>
<keyword evidence="10" id="KW-1133">Transmembrane helix</keyword>
<dbReference type="PANTHER" id="PTHR24421">
    <property type="entry name" value="NITRATE/NITRITE SENSOR PROTEIN NARX-RELATED"/>
    <property type="match status" value="1"/>
</dbReference>
<comment type="catalytic activity">
    <reaction evidence="1">
        <text>ATP + protein L-histidine = ADP + protein N-phospho-L-histidine.</text>
        <dbReference type="EC" id="2.7.13.3"/>
    </reaction>
</comment>
<evidence type="ECO:0000256" key="10">
    <source>
        <dbReference type="SAM" id="Phobius"/>
    </source>
</evidence>
<evidence type="ECO:0000256" key="5">
    <source>
        <dbReference type="ARBA" id="ARBA00022741"/>
    </source>
</evidence>
<evidence type="ECO:0000256" key="3">
    <source>
        <dbReference type="ARBA" id="ARBA00022553"/>
    </source>
</evidence>
<evidence type="ECO:0000313" key="14">
    <source>
        <dbReference type="Proteomes" id="UP001500902"/>
    </source>
</evidence>
<evidence type="ECO:0000256" key="4">
    <source>
        <dbReference type="ARBA" id="ARBA00022679"/>
    </source>
</evidence>
<feature type="transmembrane region" description="Helical" evidence="10">
    <location>
        <begin position="51"/>
        <end position="70"/>
    </location>
</feature>
<keyword evidence="7" id="KW-0067">ATP-binding</keyword>